<name>A0AAE3QHS6_9HYPH</name>
<accession>A0AAE3QHS6</accession>
<reference evidence="1" key="1">
    <citation type="submission" date="2022-03" db="EMBL/GenBank/DDBJ databases">
        <title>Fererhizobium litorale gen. nov., sp. nov., isolated from sandy sediments of the Sea of Japan seashore.</title>
        <authorList>
            <person name="Romanenko L."/>
            <person name="Kurilenko V."/>
            <person name="Otstavnykh N."/>
            <person name="Svetashev V."/>
            <person name="Tekutyeva L."/>
            <person name="Isaeva M."/>
            <person name="Mikhailov V."/>
        </authorList>
    </citation>
    <scope>NUCLEOTIDE SEQUENCE</scope>
    <source>
        <strain evidence="1">KMM 9576</strain>
    </source>
</reference>
<sequence length="107" mass="11689">MKAILFFLTLAGAGWGIWWKIDGRVKEGEKATGERVAAVEAKAEKALAELAAHRLHTAETYITKAGMREATESIMEAISGVKHAVDNMTARVDRIVENQPRRATRGG</sequence>
<protein>
    <submittedName>
        <fullName evidence="1">Uncharacterized protein</fullName>
    </submittedName>
</protein>
<dbReference type="RefSeq" id="WP_311794484.1">
    <property type="nucleotide sequence ID" value="NZ_JALDYZ010000008.1"/>
</dbReference>
<evidence type="ECO:0000313" key="1">
    <source>
        <dbReference type="EMBL" id="MDI7923419.1"/>
    </source>
</evidence>
<proteinExistence type="predicted"/>
<dbReference type="Proteomes" id="UP001161580">
    <property type="component" value="Unassembled WGS sequence"/>
</dbReference>
<comment type="caution">
    <text evidence="1">The sequence shown here is derived from an EMBL/GenBank/DDBJ whole genome shotgun (WGS) entry which is preliminary data.</text>
</comment>
<dbReference type="AlphaFoldDB" id="A0AAE3QHS6"/>
<keyword evidence="2" id="KW-1185">Reference proteome</keyword>
<gene>
    <name evidence="1" type="ORF">MRS75_15150</name>
</gene>
<organism evidence="1 2">
    <name type="scientific">Ferirhizobium litorale</name>
    <dbReference type="NCBI Taxonomy" id="2927786"/>
    <lineage>
        <taxon>Bacteria</taxon>
        <taxon>Pseudomonadati</taxon>
        <taxon>Pseudomonadota</taxon>
        <taxon>Alphaproteobacteria</taxon>
        <taxon>Hyphomicrobiales</taxon>
        <taxon>Rhizobiaceae</taxon>
        <taxon>Ferirhizobium</taxon>
    </lineage>
</organism>
<evidence type="ECO:0000313" key="2">
    <source>
        <dbReference type="Proteomes" id="UP001161580"/>
    </source>
</evidence>
<dbReference type="EMBL" id="JALDYZ010000008">
    <property type="protein sequence ID" value="MDI7923419.1"/>
    <property type="molecule type" value="Genomic_DNA"/>
</dbReference>